<organism evidence="1 2">
    <name type="scientific">Melastoma candidum</name>
    <dbReference type="NCBI Taxonomy" id="119954"/>
    <lineage>
        <taxon>Eukaryota</taxon>
        <taxon>Viridiplantae</taxon>
        <taxon>Streptophyta</taxon>
        <taxon>Embryophyta</taxon>
        <taxon>Tracheophyta</taxon>
        <taxon>Spermatophyta</taxon>
        <taxon>Magnoliopsida</taxon>
        <taxon>eudicotyledons</taxon>
        <taxon>Gunneridae</taxon>
        <taxon>Pentapetalae</taxon>
        <taxon>rosids</taxon>
        <taxon>malvids</taxon>
        <taxon>Myrtales</taxon>
        <taxon>Melastomataceae</taxon>
        <taxon>Melastomatoideae</taxon>
        <taxon>Melastomateae</taxon>
        <taxon>Melastoma</taxon>
    </lineage>
</organism>
<gene>
    <name evidence="1" type="ORF">MLD38_003959</name>
</gene>
<protein>
    <submittedName>
        <fullName evidence="1">Uncharacterized protein</fullName>
    </submittedName>
</protein>
<sequence>MKKAKGSTSDGLPSGRRTPISDPPSREIPPRGPLKSFFRTAAAKLSGVFRVFSSRKRSSHSTKNHEAFSSDFPSRPSLPVSSDVSRGSNGKSSSKNRSSFSFSSTSTASSAQVGSIEFTLQEIVKATANFAAANVVGEGAFGTVYKGKLKDGLIVAIKRAHKNIYGQPASAEFRNEVLTLSKIEHLNLVRLYGYLENGDERIIVEEYIGNGSLRDHLDGKIGDGLEIGERLDIATDIAHAVTSLHSYTDPQIIHRDIKASNILITEKLRAKVADFGFARLASEDPGATHISTQVKGSTGYLDPEYLRTYQLSEKSDVYSFGVLLIEMMTGRHPIEPKRQPNERVTIKWAMQKLKQGDAVLVMDWRLRRNPASIMVLEEVLKLARRCIAPTKQTRPSMKKCAEVLWAIRKNYRERTNLAVSSSASPSSANYPTRDVKTQRHIAFGVEEGEGHKFVSA</sequence>
<name>A0ACB9S3W4_9MYRT</name>
<comment type="caution">
    <text evidence="1">The sequence shown here is derived from an EMBL/GenBank/DDBJ whole genome shotgun (WGS) entry which is preliminary data.</text>
</comment>
<keyword evidence="2" id="KW-1185">Reference proteome</keyword>
<dbReference type="Proteomes" id="UP001057402">
    <property type="component" value="Chromosome 2"/>
</dbReference>
<dbReference type="EMBL" id="CM042881">
    <property type="protein sequence ID" value="KAI4385978.1"/>
    <property type="molecule type" value="Genomic_DNA"/>
</dbReference>
<reference evidence="2" key="1">
    <citation type="journal article" date="2023" name="Front. Plant Sci.">
        <title>Chromosomal-level genome assembly of Melastoma candidum provides insights into trichome evolution.</title>
        <authorList>
            <person name="Zhong Y."/>
            <person name="Wu W."/>
            <person name="Sun C."/>
            <person name="Zou P."/>
            <person name="Liu Y."/>
            <person name="Dai S."/>
            <person name="Zhou R."/>
        </authorList>
    </citation>
    <scope>NUCLEOTIDE SEQUENCE [LARGE SCALE GENOMIC DNA]</scope>
</reference>
<accession>A0ACB9S3W4</accession>
<proteinExistence type="predicted"/>
<evidence type="ECO:0000313" key="1">
    <source>
        <dbReference type="EMBL" id="KAI4385978.1"/>
    </source>
</evidence>
<evidence type="ECO:0000313" key="2">
    <source>
        <dbReference type="Proteomes" id="UP001057402"/>
    </source>
</evidence>